<dbReference type="AlphaFoldDB" id="G9XD04"/>
<dbReference type="HOGENOM" id="CLU_000445_30_3_9"/>
<keyword evidence="2 8" id="KW-0597">Phosphoprotein</keyword>
<feature type="domain" description="Response regulatory" evidence="10">
    <location>
        <begin position="3"/>
        <end position="117"/>
    </location>
</feature>
<dbReference type="RefSeq" id="WP_009529635.1">
    <property type="nucleotide sequence ID" value="NZ_JH414613.1"/>
</dbReference>
<feature type="modified residue" description="4-aspartylphosphate" evidence="8">
    <location>
        <position position="53"/>
    </location>
</feature>
<dbReference type="PROSITE" id="PS50110">
    <property type="entry name" value="RESPONSE_REGULATORY"/>
    <property type="match status" value="1"/>
</dbReference>
<sequence length="234" mass="26647">MNNILIVEDDNDINMLLTDLLKGEYHITNAFSGTEAMLIFSNSGEKFDLILLDLMLPGKNGEEVIEEIRKTSSVPIIVLTAKGDTQTLVSVLEIGADDYISKPFDTREVKARVKSHLRKLQTSANTDTNDILQFENIKIDLMSRDVLADNKPITLTQKEFDLLVLFINEPKRVFTKEILYTMVWGDAYYGDDNTINVHISRLRSKLKDYTQKDIIETVWGVGFRLNTKNNLSNI</sequence>
<dbReference type="GO" id="GO:0006355">
    <property type="term" value="P:regulation of DNA-templated transcription"/>
    <property type="evidence" value="ECO:0007669"/>
    <property type="project" value="InterPro"/>
</dbReference>
<evidence type="ECO:0000256" key="4">
    <source>
        <dbReference type="ARBA" id="ARBA00023015"/>
    </source>
</evidence>
<dbReference type="SMART" id="SM00862">
    <property type="entry name" value="Trans_reg_C"/>
    <property type="match status" value="1"/>
</dbReference>
<protein>
    <recommendedName>
        <fullName evidence="1">Stage 0 sporulation protein A homolog</fullName>
    </recommendedName>
</protein>
<evidence type="ECO:0000259" key="10">
    <source>
        <dbReference type="PROSITE" id="PS50110"/>
    </source>
</evidence>
<feature type="domain" description="OmpR/PhoB-type" evidence="11">
    <location>
        <begin position="129"/>
        <end position="227"/>
    </location>
</feature>
<organism evidence="12 13">
    <name type="scientific">Peptoanaerobacter stomatis</name>
    <dbReference type="NCBI Taxonomy" id="796937"/>
    <lineage>
        <taxon>Bacteria</taxon>
        <taxon>Bacillati</taxon>
        <taxon>Bacillota</taxon>
        <taxon>Clostridia</taxon>
        <taxon>Peptostreptococcales</taxon>
        <taxon>Filifactoraceae</taxon>
        <taxon>Peptoanaerobacter</taxon>
    </lineage>
</organism>
<evidence type="ECO:0000313" key="13">
    <source>
        <dbReference type="Proteomes" id="UP000003379"/>
    </source>
</evidence>
<dbReference type="Pfam" id="PF00486">
    <property type="entry name" value="Trans_reg_C"/>
    <property type="match status" value="1"/>
</dbReference>
<feature type="DNA-binding region" description="OmpR/PhoB-type" evidence="9">
    <location>
        <begin position="129"/>
        <end position="227"/>
    </location>
</feature>
<evidence type="ECO:0000256" key="7">
    <source>
        <dbReference type="ARBA" id="ARBA00024867"/>
    </source>
</evidence>
<dbReference type="SMART" id="SM00448">
    <property type="entry name" value="REC"/>
    <property type="match status" value="1"/>
</dbReference>
<evidence type="ECO:0000256" key="9">
    <source>
        <dbReference type="PROSITE-ProRule" id="PRU01091"/>
    </source>
</evidence>
<dbReference type="Pfam" id="PF00072">
    <property type="entry name" value="Response_reg"/>
    <property type="match status" value="1"/>
</dbReference>
<evidence type="ECO:0000256" key="2">
    <source>
        <dbReference type="ARBA" id="ARBA00022553"/>
    </source>
</evidence>
<dbReference type="EMBL" id="AFZG01000028">
    <property type="protein sequence ID" value="EHL19174.1"/>
    <property type="molecule type" value="Genomic_DNA"/>
</dbReference>
<evidence type="ECO:0000256" key="8">
    <source>
        <dbReference type="PROSITE-ProRule" id="PRU00169"/>
    </source>
</evidence>
<dbReference type="Gene3D" id="1.10.10.10">
    <property type="entry name" value="Winged helix-like DNA-binding domain superfamily/Winged helix DNA-binding domain"/>
    <property type="match status" value="1"/>
</dbReference>
<proteinExistence type="predicted"/>
<reference evidence="12 13" key="1">
    <citation type="submission" date="2011-08" db="EMBL/GenBank/DDBJ databases">
        <title>The Genome Sequence of Eubacteriaceae bacterium CM5.</title>
        <authorList>
            <consortium name="The Broad Institute Genome Sequencing Platform"/>
            <person name="Earl A."/>
            <person name="Ward D."/>
            <person name="Feldgarden M."/>
            <person name="Gevers D."/>
            <person name="Sizova M."/>
            <person name="Hazen A."/>
            <person name="Epstein S."/>
            <person name="Young S.K."/>
            <person name="Zeng Q."/>
            <person name="Gargeya S."/>
            <person name="Fitzgerald M."/>
            <person name="Haas B."/>
            <person name="Abouelleil A."/>
            <person name="Alvarado L."/>
            <person name="Arachchi H.M."/>
            <person name="Berlin A."/>
            <person name="Brown A."/>
            <person name="Chapman S.B."/>
            <person name="Chen Z."/>
            <person name="Dunbar C."/>
            <person name="Freedman E."/>
            <person name="Gearin G."/>
            <person name="Gellesch M."/>
            <person name="Goldberg J."/>
            <person name="Griggs A."/>
            <person name="Gujja S."/>
            <person name="Heiman D."/>
            <person name="Howarth C."/>
            <person name="Larson L."/>
            <person name="Lui A."/>
            <person name="MacDonald P.J.P."/>
            <person name="Montmayeur A."/>
            <person name="Murphy C."/>
            <person name="Neiman D."/>
            <person name="Pearson M."/>
            <person name="Priest M."/>
            <person name="Roberts A."/>
            <person name="Saif S."/>
            <person name="Shea T."/>
            <person name="Shenoy N."/>
            <person name="Sisk P."/>
            <person name="Stolte C."/>
            <person name="Sykes S."/>
            <person name="Wortman J."/>
            <person name="Nusbaum C."/>
            <person name="Birren B."/>
        </authorList>
    </citation>
    <scope>NUCLEOTIDE SEQUENCE [LARGE SCALE GENOMIC DNA]</scope>
    <source>
        <strain evidence="12 13">CM5</strain>
    </source>
</reference>
<name>G9XD04_9FIRM</name>
<keyword evidence="3" id="KW-0902">Two-component regulatory system</keyword>
<dbReference type="SUPFAM" id="SSF52172">
    <property type="entry name" value="CheY-like"/>
    <property type="match status" value="1"/>
</dbReference>
<dbReference type="FunFam" id="1.10.10.10:FF:000018">
    <property type="entry name" value="DNA-binding response regulator ResD"/>
    <property type="match status" value="1"/>
</dbReference>
<gene>
    <name evidence="12" type="ORF">HMPREF9628_01731</name>
</gene>
<dbReference type="InterPro" id="IPR001867">
    <property type="entry name" value="OmpR/PhoB-type_DNA-bd"/>
</dbReference>
<accession>G9XD04</accession>
<evidence type="ECO:0000256" key="5">
    <source>
        <dbReference type="ARBA" id="ARBA00023125"/>
    </source>
</evidence>
<dbReference type="PANTHER" id="PTHR48111">
    <property type="entry name" value="REGULATOR OF RPOS"/>
    <property type="match status" value="1"/>
</dbReference>
<dbReference type="GO" id="GO:0005829">
    <property type="term" value="C:cytosol"/>
    <property type="evidence" value="ECO:0007669"/>
    <property type="project" value="TreeGrafter"/>
</dbReference>
<evidence type="ECO:0000256" key="1">
    <source>
        <dbReference type="ARBA" id="ARBA00018672"/>
    </source>
</evidence>
<dbReference type="Proteomes" id="UP000003379">
    <property type="component" value="Unassembled WGS sequence"/>
</dbReference>
<comment type="caution">
    <text evidence="12">The sequence shown here is derived from an EMBL/GenBank/DDBJ whole genome shotgun (WGS) entry which is preliminary data.</text>
</comment>
<keyword evidence="5 9" id="KW-0238">DNA-binding</keyword>
<dbReference type="CDD" id="cd17574">
    <property type="entry name" value="REC_OmpR"/>
    <property type="match status" value="1"/>
</dbReference>
<dbReference type="CDD" id="cd00383">
    <property type="entry name" value="trans_reg_C"/>
    <property type="match status" value="1"/>
</dbReference>
<comment type="function">
    <text evidence="7">May play the central regulatory role in sporulation. It may be an element of the effector pathway responsible for the activation of sporulation genes in response to nutritional stress. Spo0A may act in concert with spo0H (a sigma factor) to control the expression of some genes that are critical to the sporulation process.</text>
</comment>
<dbReference type="GO" id="GO:0000976">
    <property type="term" value="F:transcription cis-regulatory region binding"/>
    <property type="evidence" value="ECO:0007669"/>
    <property type="project" value="TreeGrafter"/>
</dbReference>
<evidence type="ECO:0000259" key="11">
    <source>
        <dbReference type="PROSITE" id="PS51755"/>
    </source>
</evidence>
<dbReference type="PATRIC" id="fig|796940.3.peg.1161"/>
<dbReference type="PANTHER" id="PTHR48111:SF2">
    <property type="entry name" value="RESPONSE REGULATOR SAER"/>
    <property type="match status" value="1"/>
</dbReference>
<dbReference type="STRING" id="796937.HMPREF9630_01311"/>
<keyword evidence="6" id="KW-0804">Transcription</keyword>
<evidence type="ECO:0000313" key="12">
    <source>
        <dbReference type="EMBL" id="EHL19174.1"/>
    </source>
</evidence>
<dbReference type="GO" id="GO:0032993">
    <property type="term" value="C:protein-DNA complex"/>
    <property type="evidence" value="ECO:0007669"/>
    <property type="project" value="TreeGrafter"/>
</dbReference>
<dbReference type="GO" id="GO:0000156">
    <property type="term" value="F:phosphorelay response regulator activity"/>
    <property type="evidence" value="ECO:0007669"/>
    <property type="project" value="TreeGrafter"/>
</dbReference>
<dbReference type="InterPro" id="IPR011006">
    <property type="entry name" value="CheY-like_superfamily"/>
</dbReference>
<evidence type="ECO:0000256" key="6">
    <source>
        <dbReference type="ARBA" id="ARBA00023163"/>
    </source>
</evidence>
<evidence type="ECO:0000256" key="3">
    <source>
        <dbReference type="ARBA" id="ARBA00023012"/>
    </source>
</evidence>
<keyword evidence="4" id="KW-0805">Transcription regulation</keyword>
<dbReference type="InterPro" id="IPR039420">
    <property type="entry name" value="WalR-like"/>
</dbReference>
<dbReference type="InterPro" id="IPR001789">
    <property type="entry name" value="Sig_transdc_resp-reg_receiver"/>
</dbReference>
<dbReference type="InterPro" id="IPR036388">
    <property type="entry name" value="WH-like_DNA-bd_sf"/>
</dbReference>
<dbReference type="PROSITE" id="PS51755">
    <property type="entry name" value="OMPR_PHOB"/>
    <property type="match status" value="1"/>
</dbReference>
<dbReference type="Gene3D" id="3.40.50.2300">
    <property type="match status" value="1"/>
</dbReference>